<evidence type="ECO:0000313" key="2">
    <source>
        <dbReference type="EMBL" id="KAF2007484.1"/>
    </source>
</evidence>
<dbReference type="Proteomes" id="UP000799779">
    <property type="component" value="Unassembled WGS sequence"/>
</dbReference>
<dbReference type="PANTHER" id="PTHR39603">
    <property type="entry name" value="CYANOVIRIN-N DOMAIN-CONTAINING PROTEIN"/>
    <property type="match status" value="1"/>
</dbReference>
<feature type="chain" id="PRO_5025607314" evidence="1">
    <location>
        <begin position="21"/>
        <end position="172"/>
    </location>
</feature>
<dbReference type="AlphaFoldDB" id="A0A6A5X3L3"/>
<keyword evidence="1" id="KW-0732">Signal</keyword>
<name>A0A6A5X3L3_9PLEO</name>
<evidence type="ECO:0000256" key="1">
    <source>
        <dbReference type="SAM" id="SignalP"/>
    </source>
</evidence>
<protein>
    <submittedName>
        <fullName evidence="2">Uncharacterized protein</fullName>
    </submittedName>
</protein>
<proteinExistence type="predicted"/>
<reference evidence="2" key="1">
    <citation type="journal article" date="2020" name="Stud. Mycol.">
        <title>101 Dothideomycetes genomes: a test case for predicting lifestyles and emergence of pathogens.</title>
        <authorList>
            <person name="Haridas S."/>
            <person name="Albert R."/>
            <person name="Binder M."/>
            <person name="Bloem J."/>
            <person name="Labutti K."/>
            <person name="Salamov A."/>
            <person name="Andreopoulos B."/>
            <person name="Baker S."/>
            <person name="Barry K."/>
            <person name="Bills G."/>
            <person name="Bluhm B."/>
            <person name="Cannon C."/>
            <person name="Castanera R."/>
            <person name="Culley D."/>
            <person name="Daum C."/>
            <person name="Ezra D."/>
            <person name="Gonzalez J."/>
            <person name="Henrissat B."/>
            <person name="Kuo A."/>
            <person name="Liang C."/>
            <person name="Lipzen A."/>
            <person name="Lutzoni F."/>
            <person name="Magnuson J."/>
            <person name="Mondo S."/>
            <person name="Nolan M."/>
            <person name="Ohm R."/>
            <person name="Pangilinan J."/>
            <person name="Park H.-J."/>
            <person name="Ramirez L."/>
            <person name="Alfaro M."/>
            <person name="Sun H."/>
            <person name="Tritt A."/>
            <person name="Yoshinaga Y."/>
            <person name="Zwiers L.-H."/>
            <person name="Turgeon B."/>
            <person name="Goodwin S."/>
            <person name="Spatafora J."/>
            <person name="Crous P."/>
            <person name="Grigoriev I."/>
        </authorList>
    </citation>
    <scope>NUCLEOTIDE SEQUENCE</scope>
    <source>
        <strain evidence="2">CBS 123094</strain>
    </source>
</reference>
<gene>
    <name evidence="2" type="ORF">P154DRAFT_517195</name>
</gene>
<dbReference type="PANTHER" id="PTHR39603:SF1">
    <property type="entry name" value="CYANOVIRIN-N DOMAIN-CONTAINING PROTEIN"/>
    <property type="match status" value="1"/>
</dbReference>
<sequence length="172" mass="18209">MVKIVPYVASLLAFGQAVAAAKAVTSFSEWVDGLIMDPNGDNMTPEEVMDAYSSGQFTTSPSVVAAKLSRSLLEKRASCYEFAGTECLISDAVACINAVASRGANNCRNIYTQCVIGTAAMTTDGQTTSSCNDVARGGGFILDHCVRPGVDWVEGSEYAYGNGNELVRLRRA</sequence>
<feature type="signal peptide" evidence="1">
    <location>
        <begin position="1"/>
        <end position="20"/>
    </location>
</feature>
<accession>A0A6A5X3L3</accession>
<dbReference type="OrthoDB" id="2112446at2759"/>
<keyword evidence="3" id="KW-1185">Reference proteome</keyword>
<dbReference type="EMBL" id="ML977557">
    <property type="protein sequence ID" value="KAF2007484.1"/>
    <property type="molecule type" value="Genomic_DNA"/>
</dbReference>
<organism evidence="2 3">
    <name type="scientific">Amniculicola lignicola CBS 123094</name>
    <dbReference type="NCBI Taxonomy" id="1392246"/>
    <lineage>
        <taxon>Eukaryota</taxon>
        <taxon>Fungi</taxon>
        <taxon>Dikarya</taxon>
        <taxon>Ascomycota</taxon>
        <taxon>Pezizomycotina</taxon>
        <taxon>Dothideomycetes</taxon>
        <taxon>Pleosporomycetidae</taxon>
        <taxon>Pleosporales</taxon>
        <taxon>Amniculicolaceae</taxon>
        <taxon>Amniculicola</taxon>
    </lineage>
</organism>
<evidence type="ECO:0000313" key="3">
    <source>
        <dbReference type="Proteomes" id="UP000799779"/>
    </source>
</evidence>